<keyword evidence="2" id="KW-1003">Cell membrane</keyword>
<proteinExistence type="predicted"/>
<dbReference type="Pfam" id="PF06146">
    <property type="entry name" value="PsiE"/>
    <property type="match status" value="1"/>
</dbReference>
<feature type="transmembrane region" description="Helical" evidence="6">
    <location>
        <begin position="104"/>
        <end position="126"/>
    </location>
</feature>
<dbReference type="InterPro" id="IPR020948">
    <property type="entry name" value="P_starv_induced_PsiE-like"/>
</dbReference>
<evidence type="ECO:0000256" key="6">
    <source>
        <dbReference type="SAM" id="Phobius"/>
    </source>
</evidence>
<evidence type="ECO:0000313" key="8">
    <source>
        <dbReference type="Proteomes" id="UP000006294"/>
    </source>
</evidence>
<keyword evidence="3 6" id="KW-0812">Transmembrane</keyword>
<gene>
    <name evidence="7" type="ordered locus">AXY_05740</name>
</gene>
<organism evidence="7 8">
    <name type="scientific">Amphibacillus xylanus (strain ATCC 51415 / DSM 6626 / JCM 7361 / LMG 17667 / NBRC 15112 / Ep01)</name>
    <dbReference type="NCBI Taxonomy" id="698758"/>
    <lineage>
        <taxon>Bacteria</taxon>
        <taxon>Bacillati</taxon>
        <taxon>Bacillota</taxon>
        <taxon>Bacilli</taxon>
        <taxon>Bacillales</taxon>
        <taxon>Bacillaceae</taxon>
        <taxon>Amphibacillus</taxon>
    </lineage>
</organism>
<keyword evidence="8" id="KW-1185">Reference proteome</keyword>
<evidence type="ECO:0000256" key="4">
    <source>
        <dbReference type="ARBA" id="ARBA00022989"/>
    </source>
</evidence>
<dbReference type="Proteomes" id="UP000006294">
    <property type="component" value="Chromosome"/>
</dbReference>
<evidence type="ECO:0000256" key="1">
    <source>
        <dbReference type="ARBA" id="ARBA00004651"/>
    </source>
</evidence>
<evidence type="ECO:0008006" key="9">
    <source>
        <dbReference type="Google" id="ProtNLM"/>
    </source>
</evidence>
<dbReference type="STRING" id="698758.AXY_05740"/>
<feature type="transmembrane region" description="Helical" evidence="6">
    <location>
        <begin position="21"/>
        <end position="46"/>
    </location>
</feature>
<dbReference type="eggNOG" id="ENOG5033080">
    <property type="taxonomic scope" value="Bacteria"/>
</dbReference>
<evidence type="ECO:0000256" key="3">
    <source>
        <dbReference type="ARBA" id="ARBA00022692"/>
    </source>
</evidence>
<reference evidence="7 8" key="1">
    <citation type="submission" date="2011-01" db="EMBL/GenBank/DDBJ databases">
        <title>Whole genome sequence of Amphibacillus xylinus NBRC 15112.</title>
        <authorList>
            <person name="Nakazawa H."/>
            <person name="Katano Y."/>
            <person name="Nakamura S."/>
            <person name="Sasagawa M."/>
            <person name="Fukada J."/>
            <person name="Arai T."/>
            <person name="Sasakura N."/>
            <person name="Mochizuki D."/>
            <person name="Hosoyama A."/>
            <person name="Harada K."/>
            <person name="Horikawa H."/>
            <person name="Kato Y."/>
            <person name="Harada T."/>
            <person name="Sasaki K."/>
            <person name="Sekiguchi M."/>
            <person name="Hodoyama M."/>
            <person name="Nishiko R."/>
            <person name="Narita H."/>
            <person name="Hanamaki A."/>
            <person name="Hata C."/>
            <person name="Konno Y."/>
            <person name="Niimura Y."/>
            <person name="Yamazaki S."/>
            <person name="Fujita N."/>
        </authorList>
    </citation>
    <scope>NUCLEOTIDE SEQUENCE [LARGE SCALE GENOMIC DNA]</scope>
    <source>
        <strain evidence="8">ATCC 51415 / DSM 6626 / JCM 7361 / LMG 17667 / NBRC 15112 / Ep01</strain>
    </source>
</reference>
<dbReference type="KEGG" id="axl:AXY_05740"/>
<accession>K0J2H5</accession>
<keyword evidence="5 6" id="KW-0472">Membrane</keyword>
<dbReference type="EMBL" id="AP012050">
    <property type="protein sequence ID" value="BAM46706.1"/>
    <property type="molecule type" value="Genomic_DNA"/>
</dbReference>
<name>K0J2H5_AMPXN</name>
<dbReference type="HOGENOM" id="CLU_129179_0_1_9"/>
<sequence>MRNKKRRLPVFRELGNRFSKVIIGIEMFLAALIIITVLAGAIALIVSTIQEGVAEHLLDYDNFQNILSYLLILIIGLELAIMLIQHQPSNIVDVMIYATARKMLIYSTDMVDGLIGVISIGILFIIKVALYRAKISEDNSTKKYT</sequence>
<keyword evidence="4 6" id="KW-1133">Transmembrane helix</keyword>
<protein>
    <recommendedName>
        <fullName evidence="9">Transporter</fullName>
    </recommendedName>
</protein>
<evidence type="ECO:0000313" key="7">
    <source>
        <dbReference type="EMBL" id="BAM46706.1"/>
    </source>
</evidence>
<feature type="transmembrane region" description="Helical" evidence="6">
    <location>
        <begin position="66"/>
        <end position="84"/>
    </location>
</feature>
<evidence type="ECO:0000256" key="2">
    <source>
        <dbReference type="ARBA" id="ARBA00022475"/>
    </source>
</evidence>
<dbReference type="RefSeq" id="WP_015009311.1">
    <property type="nucleotide sequence ID" value="NC_018704.1"/>
</dbReference>
<evidence type="ECO:0000256" key="5">
    <source>
        <dbReference type="ARBA" id="ARBA00023136"/>
    </source>
</evidence>
<comment type="subcellular location">
    <subcellularLocation>
        <location evidence="1">Cell membrane</location>
        <topology evidence="1">Multi-pass membrane protein</topology>
    </subcellularLocation>
</comment>
<dbReference type="AlphaFoldDB" id="K0J2H5"/>
<dbReference type="GO" id="GO:0005886">
    <property type="term" value="C:plasma membrane"/>
    <property type="evidence" value="ECO:0007669"/>
    <property type="project" value="UniProtKB-SubCell"/>
</dbReference>